<accession>A0A1D1VFA6</accession>
<evidence type="ECO:0000256" key="5">
    <source>
        <dbReference type="ARBA" id="ARBA00022927"/>
    </source>
</evidence>
<dbReference type="InterPro" id="IPR007305">
    <property type="entry name" value="Vesicle_transpt_Got1/SFT2"/>
</dbReference>
<comment type="function">
    <text evidence="1 9">May be involved in fusion of retrograde transport vesicles derived from an endocytic compartment with the Golgi complex.</text>
</comment>
<evidence type="ECO:0000256" key="8">
    <source>
        <dbReference type="ARBA" id="ARBA00025800"/>
    </source>
</evidence>
<evidence type="ECO:0000313" key="11">
    <source>
        <dbReference type="Proteomes" id="UP000186922"/>
    </source>
</evidence>
<evidence type="ECO:0000256" key="2">
    <source>
        <dbReference type="ARBA" id="ARBA00004141"/>
    </source>
</evidence>
<keyword evidence="11" id="KW-1185">Reference proteome</keyword>
<sequence length="161" mass="18184">MDKLRRHLSNASDPEQRGIVDELWDSTTLSWESRIKGFVGCFVLGTLLSIVGTCLLWIPGHGLTVFAIFYTVGNLISLASTCFLMGPWKQLKKMFAETRWIATLVMIAMFVLTLMAALWWKNFALAIVFCVLQFMAMTWYSLSYIPYARDAAKGCFSTCIA</sequence>
<evidence type="ECO:0000256" key="1">
    <source>
        <dbReference type="ARBA" id="ARBA00003566"/>
    </source>
</evidence>
<dbReference type="GO" id="GO:0015031">
    <property type="term" value="P:protein transport"/>
    <property type="evidence" value="ECO:0007669"/>
    <property type="project" value="UniProtKB-KW"/>
</dbReference>
<dbReference type="Proteomes" id="UP000186922">
    <property type="component" value="Unassembled WGS sequence"/>
</dbReference>
<comment type="similarity">
    <text evidence="8 9">Belongs to the SFT2 family.</text>
</comment>
<keyword evidence="5 9" id="KW-0653">Protein transport</keyword>
<dbReference type="PANTHER" id="PTHR23137">
    <property type="entry name" value="VESICLE TRANSPORT PROTEIN-RELATED"/>
    <property type="match status" value="1"/>
</dbReference>
<gene>
    <name evidence="10" type="primary">RvY_08857-1</name>
    <name evidence="10" type="synonym">RvY_08857.1</name>
    <name evidence="10" type="ORF">RvY_08857</name>
</gene>
<feature type="transmembrane region" description="Helical" evidence="9">
    <location>
        <begin position="126"/>
        <end position="147"/>
    </location>
</feature>
<comment type="caution">
    <text evidence="10">The sequence shown here is derived from an EMBL/GenBank/DDBJ whole genome shotgun (WGS) entry which is preliminary data.</text>
</comment>
<name>A0A1D1VFA6_RAMVA</name>
<evidence type="ECO:0000256" key="9">
    <source>
        <dbReference type="RuleBase" id="RU363111"/>
    </source>
</evidence>
<dbReference type="GO" id="GO:0016020">
    <property type="term" value="C:membrane"/>
    <property type="evidence" value="ECO:0007669"/>
    <property type="project" value="UniProtKB-SubCell"/>
</dbReference>
<dbReference type="GO" id="GO:0005737">
    <property type="term" value="C:cytoplasm"/>
    <property type="evidence" value="ECO:0007669"/>
    <property type="project" value="UniProtKB-ARBA"/>
</dbReference>
<dbReference type="STRING" id="947166.A0A1D1VFA6"/>
<dbReference type="GO" id="GO:0012505">
    <property type="term" value="C:endomembrane system"/>
    <property type="evidence" value="ECO:0007669"/>
    <property type="project" value="UniProtKB-ARBA"/>
</dbReference>
<protein>
    <recommendedName>
        <fullName evidence="9">Vesicle transport protein</fullName>
    </recommendedName>
</protein>
<dbReference type="GO" id="GO:0016192">
    <property type="term" value="P:vesicle-mediated transport"/>
    <property type="evidence" value="ECO:0007669"/>
    <property type="project" value="InterPro"/>
</dbReference>
<evidence type="ECO:0000256" key="6">
    <source>
        <dbReference type="ARBA" id="ARBA00022989"/>
    </source>
</evidence>
<evidence type="ECO:0000256" key="3">
    <source>
        <dbReference type="ARBA" id="ARBA00022448"/>
    </source>
</evidence>
<evidence type="ECO:0000256" key="7">
    <source>
        <dbReference type="ARBA" id="ARBA00023136"/>
    </source>
</evidence>
<comment type="subcellular location">
    <subcellularLocation>
        <location evidence="2 9">Membrane</location>
        <topology evidence="2 9">Multi-pass membrane protein</topology>
    </subcellularLocation>
</comment>
<dbReference type="EMBL" id="BDGG01000004">
    <property type="protein sequence ID" value="GAU97583.1"/>
    <property type="molecule type" value="Genomic_DNA"/>
</dbReference>
<keyword evidence="3 9" id="KW-0813">Transport</keyword>
<proteinExistence type="inferred from homology"/>
<dbReference type="PANTHER" id="PTHR23137:SF6">
    <property type="entry name" value="VESICLE TRANSPORT PROTEIN"/>
    <property type="match status" value="1"/>
</dbReference>
<evidence type="ECO:0000313" key="10">
    <source>
        <dbReference type="EMBL" id="GAU97583.1"/>
    </source>
</evidence>
<keyword evidence="4 9" id="KW-0812">Transmembrane</keyword>
<dbReference type="InterPro" id="IPR011691">
    <property type="entry name" value="Vesicle_transpt_SFT2"/>
</dbReference>
<dbReference type="AlphaFoldDB" id="A0A1D1VFA6"/>
<reference evidence="10 11" key="1">
    <citation type="journal article" date="2016" name="Nat. Commun.">
        <title>Extremotolerant tardigrade genome and improved radiotolerance of human cultured cells by tardigrade-unique protein.</title>
        <authorList>
            <person name="Hashimoto T."/>
            <person name="Horikawa D.D."/>
            <person name="Saito Y."/>
            <person name="Kuwahara H."/>
            <person name="Kozuka-Hata H."/>
            <person name="Shin-I T."/>
            <person name="Minakuchi Y."/>
            <person name="Ohishi K."/>
            <person name="Motoyama A."/>
            <person name="Aizu T."/>
            <person name="Enomoto A."/>
            <person name="Kondo K."/>
            <person name="Tanaka S."/>
            <person name="Hara Y."/>
            <person name="Koshikawa S."/>
            <person name="Sagara H."/>
            <person name="Miura T."/>
            <person name="Yokobori S."/>
            <person name="Miyagawa K."/>
            <person name="Suzuki Y."/>
            <person name="Kubo T."/>
            <person name="Oyama M."/>
            <person name="Kohara Y."/>
            <person name="Fujiyama A."/>
            <person name="Arakawa K."/>
            <person name="Katayama T."/>
            <person name="Toyoda A."/>
            <person name="Kunieda T."/>
        </authorList>
    </citation>
    <scope>NUCLEOTIDE SEQUENCE [LARGE SCALE GENOMIC DNA]</scope>
    <source>
        <strain evidence="10 11">YOKOZUNA-1</strain>
    </source>
</reference>
<evidence type="ECO:0000256" key="4">
    <source>
        <dbReference type="ARBA" id="ARBA00022692"/>
    </source>
</evidence>
<keyword evidence="6 9" id="KW-1133">Transmembrane helix</keyword>
<organism evidence="10 11">
    <name type="scientific">Ramazzottius varieornatus</name>
    <name type="common">Water bear</name>
    <name type="synonym">Tardigrade</name>
    <dbReference type="NCBI Taxonomy" id="947166"/>
    <lineage>
        <taxon>Eukaryota</taxon>
        <taxon>Metazoa</taxon>
        <taxon>Ecdysozoa</taxon>
        <taxon>Tardigrada</taxon>
        <taxon>Eutardigrada</taxon>
        <taxon>Parachela</taxon>
        <taxon>Hypsibioidea</taxon>
        <taxon>Ramazzottiidae</taxon>
        <taxon>Ramazzottius</taxon>
    </lineage>
</organism>
<dbReference type="Pfam" id="PF04178">
    <property type="entry name" value="Got1"/>
    <property type="match status" value="1"/>
</dbReference>
<feature type="transmembrane region" description="Helical" evidence="9">
    <location>
        <begin position="64"/>
        <end position="88"/>
    </location>
</feature>
<dbReference type="OrthoDB" id="73614at2759"/>
<keyword evidence="7 9" id="KW-0472">Membrane</keyword>
<feature type="transmembrane region" description="Helical" evidence="9">
    <location>
        <begin position="37"/>
        <end position="58"/>
    </location>
</feature>
<feature type="transmembrane region" description="Helical" evidence="9">
    <location>
        <begin position="100"/>
        <end position="120"/>
    </location>
</feature>